<dbReference type="InterPro" id="IPR043384">
    <property type="entry name" value="RETREG1/3"/>
</dbReference>
<dbReference type="Proteomes" id="UP001159427">
    <property type="component" value="Unassembled WGS sequence"/>
</dbReference>
<proteinExistence type="inferred from homology"/>
<name>A0ABN8SID1_9CNID</name>
<evidence type="ECO:0000256" key="5">
    <source>
        <dbReference type="ARBA" id="ARBA00022824"/>
    </source>
</evidence>
<feature type="compositionally biased region" description="Acidic residues" evidence="9">
    <location>
        <begin position="440"/>
        <end position="449"/>
    </location>
</feature>
<organism evidence="12 13">
    <name type="scientific">Porites evermanni</name>
    <dbReference type="NCBI Taxonomy" id="104178"/>
    <lineage>
        <taxon>Eukaryota</taxon>
        <taxon>Metazoa</taxon>
        <taxon>Cnidaria</taxon>
        <taxon>Anthozoa</taxon>
        <taxon>Hexacorallia</taxon>
        <taxon>Scleractinia</taxon>
        <taxon>Fungiina</taxon>
        <taxon>Poritidae</taxon>
        <taxon>Porites</taxon>
    </lineage>
</organism>
<protein>
    <recommendedName>
        <fullName evidence="11">RETREG1-3/ARL6IP-like N-terminal reticulon-homology domain-containing protein</fullName>
    </recommendedName>
</protein>
<dbReference type="PANTHER" id="PTHR28659">
    <property type="entry name" value="RETICULON-LIKE PROTEIN"/>
    <property type="match status" value="1"/>
</dbReference>
<sequence length="481" mass="54043">MFTITSIYLFWCNNMASDLSLRDSVPESVEPGCSDDQKYIDRVKKLLKPLENRWDYVQSVLLWEKPIHSLCYFIVMTALFGSVASGRFRVVLLLVVIIASSLLIDDVRSKVRLLLLAGGFGEVSDEDSRDTTLSYSRLCERLAVIWSFFMTWFERVNRMKSENVYKYYGVLFGLLLVVVFAYQYLPLMKIFYLCACALYFWPVIKHHGIHKRVKKTLDPFYMPFVVQWQHTRTKRQRDVSAKVISGEQPGNSDDEFAEDLRPLVEETTVNQDVTLQESEPSSSESPTPEPPLQVKFLEKVIASAVSQGLSSLTDLSQNQNDDDSAQAATSGNSSPDAESFGSPSLLLDSLQFPSISQGGDTLEFEEGKFMEGLEFPDIGKDSDSETENVHPVSRSEVDSKPKTVEIEQMQTKEPIDRVNSQTASRTSESALTSSANMDVSDYEMLDQSEAEGMTPTDETDNVDSQSGLGSVTNYVGKWLGY</sequence>
<keyword evidence="7" id="KW-0072">Autophagy</keyword>
<keyword evidence="5" id="KW-0256">Endoplasmic reticulum</keyword>
<comment type="caution">
    <text evidence="12">The sequence shown here is derived from an EMBL/GenBank/DDBJ whole genome shotgun (WGS) entry which is preliminary data.</text>
</comment>
<accession>A0ABN8SID1</accession>
<gene>
    <name evidence="12" type="ORF">PEVE_00021164</name>
</gene>
<evidence type="ECO:0000256" key="10">
    <source>
        <dbReference type="SAM" id="Phobius"/>
    </source>
</evidence>
<keyword evidence="13" id="KW-1185">Reference proteome</keyword>
<keyword evidence="8 10" id="KW-0472">Membrane</keyword>
<dbReference type="Pfam" id="PF24456">
    <property type="entry name" value="RHD_RETREG1-3"/>
    <property type="match status" value="1"/>
</dbReference>
<dbReference type="InterPro" id="IPR057282">
    <property type="entry name" value="RETREG1-3-like_RHD"/>
</dbReference>
<feature type="compositionally biased region" description="Polar residues" evidence="9">
    <location>
        <begin position="326"/>
        <end position="336"/>
    </location>
</feature>
<feature type="region of interest" description="Disordered" evidence="9">
    <location>
        <begin position="268"/>
        <end position="291"/>
    </location>
</feature>
<evidence type="ECO:0000256" key="1">
    <source>
        <dbReference type="ARBA" id="ARBA00004477"/>
    </source>
</evidence>
<feature type="region of interest" description="Disordered" evidence="9">
    <location>
        <begin position="374"/>
        <end position="469"/>
    </location>
</feature>
<evidence type="ECO:0000256" key="7">
    <source>
        <dbReference type="ARBA" id="ARBA00023006"/>
    </source>
</evidence>
<feature type="compositionally biased region" description="Polar residues" evidence="9">
    <location>
        <begin position="418"/>
        <end position="437"/>
    </location>
</feature>
<feature type="domain" description="RETREG1-3/ARL6IP-like N-terminal reticulon-homology" evidence="11">
    <location>
        <begin position="49"/>
        <end position="222"/>
    </location>
</feature>
<feature type="transmembrane region" description="Helical" evidence="10">
    <location>
        <begin position="165"/>
        <end position="184"/>
    </location>
</feature>
<evidence type="ECO:0000313" key="13">
    <source>
        <dbReference type="Proteomes" id="UP001159427"/>
    </source>
</evidence>
<evidence type="ECO:0000259" key="11">
    <source>
        <dbReference type="Pfam" id="PF24456"/>
    </source>
</evidence>
<evidence type="ECO:0000256" key="3">
    <source>
        <dbReference type="ARBA" id="ARBA00022553"/>
    </source>
</evidence>
<feature type="compositionally biased region" description="Basic and acidic residues" evidence="9">
    <location>
        <begin position="374"/>
        <end position="383"/>
    </location>
</feature>
<evidence type="ECO:0000256" key="6">
    <source>
        <dbReference type="ARBA" id="ARBA00022989"/>
    </source>
</evidence>
<comment type="subcellular location">
    <subcellularLocation>
        <location evidence="1">Endoplasmic reticulum membrane</location>
        <topology evidence="1">Multi-pass membrane protein</topology>
    </subcellularLocation>
</comment>
<feature type="compositionally biased region" description="Basic and acidic residues" evidence="9">
    <location>
        <begin position="393"/>
        <end position="405"/>
    </location>
</feature>
<feature type="compositionally biased region" description="Low complexity" evidence="9">
    <location>
        <begin position="277"/>
        <end position="286"/>
    </location>
</feature>
<reference evidence="12 13" key="1">
    <citation type="submission" date="2022-05" db="EMBL/GenBank/DDBJ databases">
        <authorList>
            <consortium name="Genoscope - CEA"/>
            <person name="William W."/>
        </authorList>
    </citation>
    <scope>NUCLEOTIDE SEQUENCE [LARGE SCALE GENOMIC DNA]</scope>
</reference>
<keyword evidence="6 10" id="KW-1133">Transmembrane helix</keyword>
<feature type="transmembrane region" description="Helical" evidence="10">
    <location>
        <begin position="71"/>
        <end position="104"/>
    </location>
</feature>
<dbReference type="EMBL" id="CALNXI010002833">
    <property type="protein sequence ID" value="CAH3191002.1"/>
    <property type="molecule type" value="Genomic_DNA"/>
</dbReference>
<evidence type="ECO:0000256" key="2">
    <source>
        <dbReference type="ARBA" id="ARBA00006299"/>
    </source>
</evidence>
<keyword evidence="3" id="KW-0597">Phosphoprotein</keyword>
<dbReference type="PANTHER" id="PTHR28659:SF2">
    <property type="entry name" value="RETICULON-LIKE PROTEIN"/>
    <property type="match status" value="1"/>
</dbReference>
<evidence type="ECO:0000256" key="4">
    <source>
        <dbReference type="ARBA" id="ARBA00022692"/>
    </source>
</evidence>
<feature type="region of interest" description="Disordered" evidence="9">
    <location>
        <begin position="313"/>
        <end position="344"/>
    </location>
</feature>
<evidence type="ECO:0000256" key="9">
    <source>
        <dbReference type="SAM" id="MobiDB-lite"/>
    </source>
</evidence>
<comment type="similarity">
    <text evidence="2">Belongs to the RETREG family.</text>
</comment>
<evidence type="ECO:0000313" key="12">
    <source>
        <dbReference type="EMBL" id="CAH3191002.1"/>
    </source>
</evidence>
<evidence type="ECO:0000256" key="8">
    <source>
        <dbReference type="ARBA" id="ARBA00023136"/>
    </source>
</evidence>
<keyword evidence="4 10" id="KW-0812">Transmembrane</keyword>